<evidence type="ECO:0000313" key="2">
    <source>
        <dbReference type="EMBL" id="RNL95049.1"/>
    </source>
</evidence>
<gene>
    <name evidence="2" type="ORF">ED312_00130</name>
</gene>
<evidence type="ECO:0000259" key="1">
    <source>
        <dbReference type="Pfam" id="PF06983"/>
    </source>
</evidence>
<dbReference type="Proteomes" id="UP000267469">
    <property type="component" value="Unassembled WGS sequence"/>
</dbReference>
<reference evidence="2 3" key="1">
    <citation type="submission" date="2018-10" db="EMBL/GenBank/DDBJ databases">
        <title>Sinomicrobium pectinilyticum sp. nov., a pectinase-producing bacterium isolated from alkaline and saline soil, and emended description of the genus Sinomicrobium.</title>
        <authorList>
            <person name="Cheng B."/>
            <person name="Li C."/>
            <person name="Lai Q."/>
            <person name="Du M."/>
            <person name="Shao Z."/>
            <person name="Xu P."/>
            <person name="Yang C."/>
        </authorList>
    </citation>
    <scope>NUCLEOTIDE SEQUENCE [LARGE SCALE GENOMIC DNA]</scope>
    <source>
        <strain evidence="2 3">5DNS001</strain>
    </source>
</reference>
<dbReference type="InterPro" id="IPR028973">
    <property type="entry name" value="PhnB-like"/>
</dbReference>
<dbReference type="OrthoDB" id="9806473at2"/>
<feature type="domain" description="PhnB-like" evidence="1">
    <location>
        <begin position="7"/>
        <end position="134"/>
    </location>
</feature>
<keyword evidence="3" id="KW-1185">Reference proteome</keyword>
<organism evidence="2 3">
    <name type="scientific">Sinomicrobium pectinilyticum</name>
    <dbReference type="NCBI Taxonomy" id="1084421"/>
    <lineage>
        <taxon>Bacteria</taxon>
        <taxon>Pseudomonadati</taxon>
        <taxon>Bacteroidota</taxon>
        <taxon>Flavobacteriia</taxon>
        <taxon>Flavobacteriales</taxon>
        <taxon>Flavobacteriaceae</taxon>
        <taxon>Sinomicrobium</taxon>
    </lineage>
</organism>
<dbReference type="Pfam" id="PF06983">
    <property type="entry name" value="3-dmu-9_3-mt"/>
    <property type="match status" value="2"/>
</dbReference>
<evidence type="ECO:0000313" key="3">
    <source>
        <dbReference type="Proteomes" id="UP000267469"/>
    </source>
</evidence>
<dbReference type="PANTHER" id="PTHR33990">
    <property type="entry name" value="PROTEIN YJDN-RELATED"/>
    <property type="match status" value="1"/>
</dbReference>
<dbReference type="InterPro" id="IPR029068">
    <property type="entry name" value="Glyas_Bleomycin-R_OHBP_Dase"/>
</dbReference>
<dbReference type="Gene3D" id="3.10.180.10">
    <property type="entry name" value="2,3-Dihydroxybiphenyl 1,2-Dioxygenase, domain 1"/>
    <property type="match status" value="1"/>
</dbReference>
<proteinExistence type="predicted"/>
<feature type="domain" description="PhnB-like" evidence="1">
    <location>
        <begin position="144"/>
        <end position="266"/>
    </location>
</feature>
<dbReference type="Gene3D" id="3.30.720.100">
    <property type="match status" value="1"/>
</dbReference>
<dbReference type="Gene3D" id="3.30.720.110">
    <property type="match status" value="1"/>
</dbReference>
<dbReference type="EMBL" id="RJTM01000002">
    <property type="protein sequence ID" value="RNL95049.1"/>
    <property type="molecule type" value="Genomic_DNA"/>
</dbReference>
<comment type="caution">
    <text evidence="2">The sequence shown here is derived from an EMBL/GenBank/DDBJ whole genome shotgun (WGS) entry which is preliminary data.</text>
</comment>
<dbReference type="SUPFAM" id="SSF54593">
    <property type="entry name" value="Glyoxalase/Bleomycin resistance protein/Dihydroxybiphenyl dioxygenase"/>
    <property type="match status" value="2"/>
</dbReference>
<dbReference type="RefSeq" id="WP_123213961.1">
    <property type="nucleotide sequence ID" value="NZ_RJTM01000002.1"/>
</dbReference>
<dbReference type="CDD" id="cd06588">
    <property type="entry name" value="PhnB_like"/>
    <property type="match status" value="2"/>
</dbReference>
<dbReference type="AlphaFoldDB" id="A0A3N0F4X1"/>
<accession>A0A3N0F4X1</accession>
<name>A0A3N0F4X1_SINP1</name>
<protein>
    <submittedName>
        <fullName evidence="2">VOC family protein</fullName>
    </submittedName>
</protein>
<sequence length="307" mass="34732">MKNTKTQKIVPGLWFDNEAEDAAAFYISIFKNSGTGRTTRYGKEGFEFHGKPAGSVMTVEFEIEHYKFVAINGGPQFKPNPSVSFFVTCETETEVDELWQKLSENGNILMPLNTYPWSKRYGFIQDRYSLTWQISLGNIADVGQKIAPCLLFVNKNMGLAETAIYHYTGIFTPSEIDGILKYEAGEEAPEGAVKHAQFHLLGEKFMIMDGPGQHDFSFNEAVSFIVNCKDQEETDYYWGCLTEGGDEKAQACGWLKDKFGLSWQIVPEAVSEMLQNADEKQSDRLMQALLQMKKIDLQKLEDAYKPV</sequence>